<proteinExistence type="predicted"/>
<reference evidence="1 2" key="1">
    <citation type="journal article" date="2024" name="bioRxiv">
        <title>A reference genome for Trichogramma kaykai: A tiny desert-dwelling parasitoid wasp with competing sex-ratio distorters.</title>
        <authorList>
            <person name="Culotta J."/>
            <person name="Lindsey A.R."/>
        </authorList>
    </citation>
    <scope>NUCLEOTIDE SEQUENCE [LARGE SCALE GENOMIC DNA]</scope>
    <source>
        <strain evidence="1 2">KSX58</strain>
    </source>
</reference>
<name>A0ABD2WIB9_9HYME</name>
<keyword evidence="2" id="KW-1185">Reference proteome</keyword>
<dbReference type="AlphaFoldDB" id="A0ABD2WIB9"/>
<gene>
    <name evidence="1" type="ORF">TKK_012808</name>
</gene>
<comment type="caution">
    <text evidence="1">The sequence shown here is derived from an EMBL/GenBank/DDBJ whole genome shotgun (WGS) entry which is preliminary data.</text>
</comment>
<accession>A0ABD2WIB9</accession>
<evidence type="ECO:0000313" key="1">
    <source>
        <dbReference type="EMBL" id="KAL3392770.1"/>
    </source>
</evidence>
<protein>
    <submittedName>
        <fullName evidence="1">Uncharacterized protein</fullName>
    </submittedName>
</protein>
<sequence length="72" mass="8346">MEIKYSIEAFASYELNGRLAAHDPRSRCMSVHAQSREKVIPNKNSCLLSRIFFKLSARQPLQLFLYTQNAKK</sequence>
<dbReference type="Proteomes" id="UP001627154">
    <property type="component" value="Unassembled WGS sequence"/>
</dbReference>
<evidence type="ECO:0000313" key="2">
    <source>
        <dbReference type="Proteomes" id="UP001627154"/>
    </source>
</evidence>
<dbReference type="EMBL" id="JBJJXI010000102">
    <property type="protein sequence ID" value="KAL3392770.1"/>
    <property type="molecule type" value="Genomic_DNA"/>
</dbReference>
<organism evidence="1 2">
    <name type="scientific">Trichogramma kaykai</name>
    <dbReference type="NCBI Taxonomy" id="54128"/>
    <lineage>
        <taxon>Eukaryota</taxon>
        <taxon>Metazoa</taxon>
        <taxon>Ecdysozoa</taxon>
        <taxon>Arthropoda</taxon>
        <taxon>Hexapoda</taxon>
        <taxon>Insecta</taxon>
        <taxon>Pterygota</taxon>
        <taxon>Neoptera</taxon>
        <taxon>Endopterygota</taxon>
        <taxon>Hymenoptera</taxon>
        <taxon>Apocrita</taxon>
        <taxon>Proctotrupomorpha</taxon>
        <taxon>Chalcidoidea</taxon>
        <taxon>Trichogrammatidae</taxon>
        <taxon>Trichogramma</taxon>
    </lineage>
</organism>